<sequence length="39" mass="4069">MKPTPDAPAALPPQGGAPSGLAKPVPRVPWYGPRYGELK</sequence>
<dbReference type="EMBL" id="JAUSRO010000010">
    <property type="protein sequence ID" value="MDP9900988.1"/>
    <property type="molecule type" value="Genomic_DNA"/>
</dbReference>
<comment type="caution">
    <text evidence="2">The sequence shown here is derived from an EMBL/GenBank/DDBJ whole genome shotgun (WGS) entry which is preliminary data.</text>
</comment>
<keyword evidence="3" id="KW-1185">Reference proteome</keyword>
<organism evidence="2 3">
    <name type="scientific">Variovorax ginsengisoli</name>
    <dbReference type="NCBI Taxonomy" id="363844"/>
    <lineage>
        <taxon>Bacteria</taxon>
        <taxon>Pseudomonadati</taxon>
        <taxon>Pseudomonadota</taxon>
        <taxon>Betaproteobacteria</taxon>
        <taxon>Burkholderiales</taxon>
        <taxon>Comamonadaceae</taxon>
        <taxon>Variovorax</taxon>
    </lineage>
</organism>
<accession>A0ABT9S9F1</accession>
<dbReference type="Proteomes" id="UP001226867">
    <property type="component" value="Unassembled WGS sequence"/>
</dbReference>
<evidence type="ECO:0000256" key="1">
    <source>
        <dbReference type="SAM" id="MobiDB-lite"/>
    </source>
</evidence>
<proteinExistence type="predicted"/>
<gene>
    <name evidence="2" type="ORF">J2W36_003254</name>
</gene>
<name>A0ABT9S9F1_9BURK</name>
<protein>
    <submittedName>
        <fullName evidence="2">Uncharacterized protein</fullName>
    </submittedName>
</protein>
<feature type="compositionally biased region" description="Low complexity" evidence="1">
    <location>
        <begin position="7"/>
        <end position="22"/>
    </location>
</feature>
<evidence type="ECO:0000313" key="2">
    <source>
        <dbReference type="EMBL" id="MDP9900988.1"/>
    </source>
</evidence>
<evidence type="ECO:0000313" key="3">
    <source>
        <dbReference type="Proteomes" id="UP001226867"/>
    </source>
</evidence>
<reference evidence="2 3" key="1">
    <citation type="submission" date="2023-07" db="EMBL/GenBank/DDBJ databases">
        <title>Sorghum-associated microbial communities from plants grown in Nebraska, USA.</title>
        <authorList>
            <person name="Schachtman D."/>
        </authorList>
    </citation>
    <scope>NUCLEOTIDE SEQUENCE [LARGE SCALE GENOMIC DNA]</scope>
    <source>
        <strain evidence="2 3">DS1607</strain>
    </source>
</reference>
<feature type="region of interest" description="Disordered" evidence="1">
    <location>
        <begin position="1"/>
        <end position="39"/>
    </location>
</feature>